<dbReference type="InterPro" id="IPR013324">
    <property type="entry name" value="RNA_pol_sigma_r3/r4-like"/>
</dbReference>
<protein>
    <submittedName>
        <fullName evidence="1">Uncharacterized protein</fullName>
    </submittedName>
</protein>
<accession>A0A0F9KAQ7</accession>
<name>A0A0F9KAQ7_9ZZZZ</name>
<dbReference type="SUPFAM" id="SSF88659">
    <property type="entry name" value="Sigma3 and sigma4 domains of RNA polymerase sigma factors"/>
    <property type="match status" value="1"/>
</dbReference>
<gene>
    <name evidence="1" type="ORF">LCGC14_1726010</name>
</gene>
<reference evidence="1" key="1">
    <citation type="journal article" date="2015" name="Nature">
        <title>Complex archaea that bridge the gap between prokaryotes and eukaryotes.</title>
        <authorList>
            <person name="Spang A."/>
            <person name="Saw J.H."/>
            <person name="Jorgensen S.L."/>
            <person name="Zaremba-Niedzwiedzka K."/>
            <person name="Martijn J."/>
            <person name="Lind A.E."/>
            <person name="van Eijk R."/>
            <person name="Schleper C."/>
            <person name="Guy L."/>
            <person name="Ettema T.J."/>
        </authorList>
    </citation>
    <scope>NUCLEOTIDE SEQUENCE</scope>
</reference>
<dbReference type="AlphaFoldDB" id="A0A0F9KAQ7"/>
<comment type="caution">
    <text evidence="1">The sequence shown here is derived from an EMBL/GenBank/DDBJ whole genome shotgun (WGS) entry which is preliminary data.</text>
</comment>
<dbReference type="EMBL" id="LAZR01015596">
    <property type="protein sequence ID" value="KKM08228.1"/>
    <property type="molecule type" value="Genomic_DNA"/>
</dbReference>
<organism evidence="1">
    <name type="scientific">marine sediment metagenome</name>
    <dbReference type="NCBI Taxonomy" id="412755"/>
    <lineage>
        <taxon>unclassified sequences</taxon>
        <taxon>metagenomes</taxon>
        <taxon>ecological metagenomes</taxon>
    </lineage>
</organism>
<proteinExistence type="predicted"/>
<evidence type="ECO:0000313" key="1">
    <source>
        <dbReference type="EMBL" id="KKM08228.1"/>
    </source>
</evidence>
<sequence length="159" mass="19044">MLTYEQMKPALYKWGYYFHNKFKGRFKVHELINEAWLANDLTKLTNIKFASNKIRYNMLSYITNTMDNGERNFKEDRIADLFNRAIDEYNDLELVDIKDEVDFAMQDCNWRQERVLTKYFLEQKGYPIITKEIGRSYPNISKLKKQGLESCREVLSLAK</sequence>